<organism evidence="3 4">
    <name type="scientific">Streptomyces daghestanicus</name>
    <dbReference type="NCBI Taxonomy" id="66885"/>
    <lineage>
        <taxon>Bacteria</taxon>
        <taxon>Bacillati</taxon>
        <taxon>Actinomycetota</taxon>
        <taxon>Actinomycetes</taxon>
        <taxon>Kitasatosporales</taxon>
        <taxon>Streptomycetaceae</taxon>
        <taxon>Streptomyces</taxon>
    </lineage>
</organism>
<gene>
    <name evidence="3" type="ORF">Sdagh_17010</name>
</gene>
<feature type="domain" description="XdhC- CoxI" evidence="2">
    <location>
        <begin position="118"/>
        <end position="177"/>
    </location>
</feature>
<comment type="caution">
    <text evidence="3">The sequence shown here is derived from an EMBL/GenBank/DDBJ whole genome shotgun (WGS) entry which is preliminary data.</text>
</comment>
<protein>
    <recommendedName>
        <fullName evidence="2">XdhC- CoxI domain-containing protein</fullName>
    </recommendedName>
</protein>
<dbReference type="Pfam" id="PF02625">
    <property type="entry name" value="XdhC_CoxI"/>
    <property type="match status" value="2"/>
</dbReference>
<evidence type="ECO:0000256" key="1">
    <source>
        <dbReference type="SAM" id="MobiDB-lite"/>
    </source>
</evidence>
<dbReference type="EMBL" id="BNDX01000007">
    <property type="protein sequence ID" value="GHI29971.1"/>
    <property type="molecule type" value="Genomic_DNA"/>
</dbReference>
<keyword evidence="4" id="KW-1185">Reference proteome</keyword>
<dbReference type="InterPro" id="IPR052698">
    <property type="entry name" value="MoCofactor_Util/Proc"/>
</dbReference>
<proteinExistence type="predicted"/>
<feature type="region of interest" description="Disordered" evidence="1">
    <location>
        <begin position="276"/>
        <end position="306"/>
    </location>
</feature>
<accession>A0ABQ3PY61</accession>
<dbReference type="RefSeq" id="WP_372478421.1">
    <property type="nucleotide sequence ID" value="NZ_BMTC01000004.1"/>
</dbReference>
<dbReference type="PANTHER" id="PTHR30388">
    <property type="entry name" value="ALDEHYDE OXIDOREDUCTASE MOLYBDENUM COFACTOR ASSEMBLY PROTEIN"/>
    <property type="match status" value="1"/>
</dbReference>
<evidence type="ECO:0000313" key="3">
    <source>
        <dbReference type="EMBL" id="GHI29971.1"/>
    </source>
</evidence>
<name>A0ABQ3PY61_9ACTN</name>
<reference evidence="3" key="1">
    <citation type="submission" date="2024-05" db="EMBL/GenBank/DDBJ databases">
        <title>Whole genome shotgun sequence of Streptomyces daghestanicus NBRC 12762.</title>
        <authorList>
            <person name="Komaki H."/>
            <person name="Tamura T."/>
        </authorList>
    </citation>
    <scope>NUCLEOTIDE SEQUENCE</scope>
    <source>
        <strain evidence="3">NBRC 12762</strain>
    </source>
</reference>
<evidence type="ECO:0000313" key="4">
    <source>
        <dbReference type="Proteomes" id="UP001052655"/>
    </source>
</evidence>
<feature type="domain" description="XdhC- CoxI" evidence="2">
    <location>
        <begin position="11"/>
        <end position="75"/>
    </location>
</feature>
<evidence type="ECO:0000259" key="2">
    <source>
        <dbReference type="Pfam" id="PF02625"/>
    </source>
</evidence>
<dbReference type="PANTHER" id="PTHR30388:SF4">
    <property type="entry name" value="MOLYBDENUM COFACTOR INSERTION CHAPERONE PAOD"/>
    <property type="match status" value="1"/>
</dbReference>
<dbReference type="InterPro" id="IPR003777">
    <property type="entry name" value="XdhC_CoxI"/>
</dbReference>
<sequence>MLNIADTLHTWCREQRPFALATITAVTGSAPLPVGTSLAVDQAGHVVGSVSGGCVEAAVHDLCRQVLDDQSGVRRERFGYSDDDAFAIGLTCGGELEVLVRSVTPADRTHLRTASTAAAQGRPAAVVQAVEGPEPSLGSLMVLNADTDDVVGNVAGPAVDAKPADRARAQLRTGRTARIVLGGSVDACPEELSVLVHVAAPPPRMLIFGAVDFAAALSRAGAFPGYEVTVCDAVGPERRRPGHRAYRAQVRVVPANACKSPAYRLVWKTAAPSTASGDRAAGAIRPVTASQASAPPRTAWRGTPRR</sequence>
<dbReference type="Proteomes" id="UP001052655">
    <property type="component" value="Unassembled WGS sequence"/>
</dbReference>